<dbReference type="Gene3D" id="3.30.559.10">
    <property type="entry name" value="Chloramphenicol acetyltransferase-like domain"/>
    <property type="match status" value="1"/>
</dbReference>
<name>A0A432VUS8_9GAMM</name>
<dbReference type="SUPFAM" id="SSF52777">
    <property type="entry name" value="CoA-dependent acyltransferases"/>
    <property type="match status" value="1"/>
</dbReference>
<dbReference type="InterPro" id="IPR023213">
    <property type="entry name" value="CAT-like_dom_sf"/>
</dbReference>
<sequence length="217" mass="24753">MKTYLDLKSWNRQAHFEFYRHFDEPFFGLCVDIDCGRVLQWCKAQNQSFYLFYVHKIAQVVNEIESFRYRLEGEQVAVYDEVAMGATVDRADGSFGFSFIPFVQDFHEFARGAEAEFARVRARTDLEPSNGTDNVIHFSAVPWVKFTALSHARRFSTSDSCPKISVGKVTKVPAFDAAGDLVQKQVMPVSVHGHHALMDGADIARFMHRLEVLFAEV</sequence>
<dbReference type="PANTHER" id="PTHR38474">
    <property type="entry name" value="SLR0299 PROTEIN"/>
    <property type="match status" value="1"/>
</dbReference>
<dbReference type="SMART" id="SM01059">
    <property type="entry name" value="CAT"/>
    <property type="match status" value="1"/>
</dbReference>
<reference evidence="1 2" key="1">
    <citation type="journal article" date="2011" name="Front. Microbiol.">
        <title>Genomic signatures of strain selection and enhancement in Bacillus atrophaeus var. globigii, a historical biowarfare simulant.</title>
        <authorList>
            <person name="Gibbons H.S."/>
            <person name="Broomall S.M."/>
            <person name="McNew L.A."/>
            <person name="Daligault H."/>
            <person name="Chapman C."/>
            <person name="Bruce D."/>
            <person name="Karavis M."/>
            <person name="Krepps M."/>
            <person name="McGregor P.A."/>
            <person name="Hong C."/>
            <person name="Park K.H."/>
            <person name="Akmal A."/>
            <person name="Feldman A."/>
            <person name="Lin J.S."/>
            <person name="Chang W.E."/>
            <person name="Higgs B.W."/>
            <person name="Demirev P."/>
            <person name="Lindquist J."/>
            <person name="Liem A."/>
            <person name="Fochler E."/>
            <person name="Read T.D."/>
            <person name="Tapia R."/>
            <person name="Johnson S."/>
            <person name="Bishop-Lilly K.A."/>
            <person name="Detter C."/>
            <person name="Han C."/>
            <person name="Sozhamannan S."/>
            <person name="Rosenzweig C.N."/>
            <person name="Skowronski E.W."/>
        </authorList>
    </citation>
    <scope>NUCLEOTIDE SEQUENCE [LARGE SCALE GENOMIC DNA]</scope>
    <source>
        <strain evidence="1 2">AK5</strain>
    </source>
</reference>
<dbReference type="InterPro" id="IPR001707">
    <property type="entry name" value="Cmp_AcTrfase"/>
</dbReference>
<dbReference type="OrthoDB" id="9801766at2"/>
<dbReference type="AlphaFoldDB" id="A0A432VUS8"/>
<comment type="caution">
    <text evidence="1">The sequence shown here is derived from an EMBL/GenBank/DDBJ whole genome shotgun (WGS) entry which is preliminary data.</text>
</comment>
<evidence type="ECO:0000313" key="1">
    <source>
        <dbReference type="EMBL" id="RUO20284.1"/>
    </source>
</evidence>
<dbReference type="PANTHER" id="PTHR38474:SF1">
    <property type="entry name" value="SLR0299 PROTEIN"/>
    <property type="match status" value="1"/>
</dbReference>
<protein>
    <submittedName>
        <fullName evidence="1">Chloramphenicol acetyltransferase</fullName>
    </submittedName>
</protein>
<proteinExistence type="predicted"/>
<accession>A0A432VUS8</accession>
<keyword evidence="1" id="KW-0808">Transferase</keyword>
<organism evidence="1 2">
    <name type="scientific">Aliidiomarina haloalkalitolerans</name>
    <dbReference type="NCBI Taxonomy" id="859059"/>
    <lineage>
        <taxon>Bacteria</taxon>
        <taxon>Pseudomonadati</taxon>
        <taxon>Pseudomonadota</taxon>
        <taxon>Gammaproteobacteria</taxon>
        <taxon>Alteromonadales</taxon>
        <taxon>Idiomarinaceae</taxon>
        <taxon>Aliidiomarina</taxon>
    </lineage>
</organism>
<dbReference type="Pfam" id="PF00302">
    <property type="entry name" value="CAT"/>
    <property type="match status" value="1"/>
</dbReference>
<dbReference type="GO" id="GO:0008811">
    <property type="term" value="F:chloramphenicol O-acetyltransferase activity"/>
    <property type="evidence" value="ECO:0007669"/>
    <property type="project" value="InterPro"/>
</dbReference>
<dbReference type="Proteomes" id="UP000288212">
    <property type="component" value="Unassembled WGS sequence"/>
</dbReference>
<dbReference type="EMBL" id="PIPI01000003">
    <property type="protein sequence ID" value="RUO20284.1"/>
    <property type="molecule type" value="Genomic_DNA"/>
</dbReference>
<dbReference type="RefSeq" id="WP_126792381.1">
    <property type="nucleotide sequence ID" value="NZ_PIPI01000003.1"/>
</dbReference>
<evidence type="ECO:0000313" key="2">
    <source>
        <dbReference type="Proteomes" id="UP000288212"/>
    </source>
</evidence>
<gene>
    <name evidence="1" type="ORF">CWE06_06565</name>
</gene>
<keyword evidence="2" id="KW-1185">Reference proteome</keyword>